<sequence>MPYTGVKTRFFYNRNHFFLFSGRSFRSAEVQNLIIDCEYGELPKRYPPSHMFSIPAERRLLFYCPHGTILEPYIASPIPLMQGSFEACEVVTRGQYSFNYRLTPRDPFLGLGTTACRKTKAHTIYKSIIQADRLERRETGETRAANVYDILVPSCKVRLKKLLTEIELRFPHYRNIHCLFSRKIAGEKSDSYDPYTLPSRFVQGQLGHWELLEENDGDFTITEPWVFIEITDPNQS</sequence>
<evidence type="ECO:0000259" key="1">
    <source>
        <dbReference type="Pfam" id="PF21527"/>
    </source>
</evidence>
<organism evidence="2 3">
    <name type="scientific">Endozoicomonas lisbonensis</name>
    <dbReference type="NCBI Taxonomy" id="3120522"/>
    <lineage>
        <taxon>Bacteria</taxon>
        <taxon>Pseudomonadati</taxon>
        <taxon>Pseudomonadota</taxon>
        <taxon>Gammaproteobacteria</taxon>
        <taxon>Oceanospirillales</taxon>
        <taxon>Endozoicomonadaceae</taxon>
        <taxon>Endozoicomonas</taxon>
    </lineage>
</organism>
<reference evidence="2 3" key="1">
    <citation type="submission" date="2024-06" db="EMBL/GenBank/DDBJ databases">
        <title>Genomic Encyclopedia of Type Strains, Phase V (KMG-V): Genome sequencing to study the core and pangenomes of soil and plant-associated prokaryotes.</title>
        <authorList>
            <person name="Whitman W."/>
        </authorList>
    </citation>
    <scope>NUCLEOTIDE SEQUENCE [LARGE SCALE GENOMIC DNA]</scope>
    <source>
        <strain evidence="2 3">NE40</strain>
    </source>
</reference>
<keyword evidence="3" id="KW-1185">Reference proteome</keyword>
<evidence type="ECO:0000313" key="2">
    <source>
        <dbReference type="EMBL" id="MET4755344.1"/>
    </source>
</evidence>
<dbReference type="Proteomes" id="UP001549366">
    <property type="component" value="Unassembled WGS sequence"/>
</dbReference>
<dbReference type="RefSeq" id="WP_354009780.1">
    <property type="nucleotide sequence ID" value="NZ_JBEWTA010000001.1"/>
</dbReference>
<dbReference type="Pfam" id="PF21527">
    <property type="entry name" value="Stv"/>
    <property type="match status" value="1"/>
</dbReference>
<dbReference type="InterPro" id="IPR049002">
    <property type="entry name" value="Stv"/>
</dbReference>
<evidence type="ECO:0000313" key="3">
    <source>
        <dbReference type="Proteomes" id="UP001549366"/>
    </source>
</evidence>
<proteinExistence type="predicted"/>
<feature type="domain" description="Putative adhesin Stv" evidence="1">
    <location>
        <begin position="49"/>
        <end position="180"/>
    </location>
</feature>
<comment type="caution">
    <text evidence="2">The sequence shown here is derived from an EMBL/GenBank/DDBJ whole genome shotgun (WGS) entry which is preliminary data.</text>
</comment>
<name>A0ABV2SD96_9GAMM</name>
<dbReference type="EMBL" id="JBEWTB010000002">
    <property type="protein sequence ID" value="MET4755344.1"/>
    <property type="molecule type" value="Genomic_DNA"/>
</dbReference>
<gene>
    <name evidence="2" type="ORF">V5J35_000536</name>
</gene>
<accession>A0ABV2SD96</accession>
<protein>
    <recommendedName>
        <fullName evidence="1">Putative adhesin Stv domain-containing protein</fullName>
    </recommendedName>
</protein>